<dbReference type="InterPro" id="IPR028082">
    <property type="entry name" value="Peripla_BP_I"/>
</dbReference>
<gene>
    <name evidence="5" type="ORF">GCM10007940_04700</name>
</gene>
<protein>
    <submittedName>
        <fullName evidence="5">Transcriptional regulator</fullName>
    </submittedName>
</protein>
<accession>A0AA37WE49</accession>
<dbReference type="GO" id="GO:0003700">
    <property type="term" value="F:DNA-binding transcription factor activity"/>
    <property type="evidence" value="ECO:0007669"/>
    <property type="project" value="TreeGrafter"/>
</dbReference>
<name>A0AA37WE49_9BACT</name>
<dbReference type="Proteomes" id="UP001156666">
    <property type="component" value="Unassembled WGS sequence"/>
</dbReference>
<evidence type="ECO:0000313" key="6">
    <source>
        <dbReference type="Proteomes" id="UP001156666"/>
    </source>
</evidence>
<evidence type="ECO:0000313" key="5">
    <source>
        <dbReference type="EMBL" id="GLR15855.1"/>
    </source>
</evidence>
<keyword evidence="2" id="KW-0238">DNA-binding</keyword>
<dbReference type="SMART" id="SM00354">
    <property type="entry name" value="HTH_LACI"/>
    <property type="match status" value="1"/>
</dbReference>
<dbReference type="InterPro" id="IPR000843">
    <property type="entry name" value="HTH_LacI"/>
</dbReference>
<keyword evidence="6" id="KW-1185">Reference proteome</keyword>
<organism evidence="5 6">
    <name type="scientific">Portibacter lacus</name>
    <dbReference type="NCBI Taxonomy" id="1099794"/>
    <lineage>
        <taxon>Bacteria</taxon>
        <taxon>Pseudomonadati</taxon>
        <taxon>Bacteroidota</taxon>
        <taxon>Saprospiria</taxon>
        <taxon>Saprospirales</taxon>
        <taxon>Haliscomenobacteraceae</taxon>
        <taxon>Portibacter</taxon>
    </lineage>
</organism>
<dbReference type="Gene3D" id="3.40.50.2300">
    <property type="match status" value="2"/>
</dbReference>
<dbReference type="PANTHER" id="PTHR30146:SF144">
    <property type="entry name" value="LACI-FAMILY TRANSCRIPTION REGULATOR"/>
    <property type="match status" value="1"/>
</dbReference>
<dbReference type="AlphaFoldDB" id="A0AA37WE49"/>
<sequence length="363" mass="41743">MKDRIRIKDIAIVAGVSPGTVDRVLHKRGNVSKKSEEKVLKALESLDYSPNVLASVLAYNKEWKIAALIPNEYKDSFWNQPKDGILKALQVVKDYGVTVDFFHFMENNEEEFVRQSEAILEKTYNCVIVSPIFTEQSISFLKKCDQKDIHYVLINTYLDLEDSNLICYIGQDSYHSGTLGAKLLAFGLSAGESAMICHVEELVYNSQHLIDKERGFKDYFKEHHDLGINVITGHFENPYDTVGMYNFFKKHLTKCPNIKGIFISTSRAFHVVNALKKLGISDLKLVGYDLIDENLTYLESEEIDFLINQNPFKQGYLAVINIFNFLIRKIEPNKLQHLPLDVVMKENANYYTDRQFEEMPIVM</sequence>
<proteinExistence type="predicted"/>
<evidence type="ECO:0000256" key="2">
    <source>
        <dbReference type="ARBA" id="ARBA00023125"/>
    </source>
</evidence>
<comment type="caution">
    <text evidence="5">The sequence shown here is derived from an EMBL/GenBank/DDBJ whole genome shotgun (WGS) entry which is preliminary data.</text>
</comment>
<dbReference type="Pfam" id="PF00356">
    <property type="entry name" value="LacI"/>
    <property type="match status" value="1"/>
</dbReference>
<dbReference type="PROSITE" id="PS50932">
    <property type="entry name" value="HTH_LACI_2"/>
    <property type="match status" value="1"/>
</dbReference>
<reference evidence="5" key="2">
    <citation type="submission" date="2023-01" db="EMBL/GenBank/DDBJ databases">
        <title>Draft genome sequence of Portibacter lacus strain NBRC 108769.</title>
        <authorList>
            <person name="Sun Q."/>
            <person name="Mori K."/>
        </authorList>
    </citation>
    <scope>NUCLEOTIDE SEQUENCE</scope>
    <source>
        <strain evidence="5">NBRC 108769</strain>
    </source>
</reference>
<evidence type="ECO:0000256" key="1">
    <source>
        <dbReference type="ARBA" id="ARBA00023015"/>
    </source>
</evidence>
<dbReference type="Pfam" id="PF13407">
    <property type="entry name" value="Peripla_BP_4"/>
    <property type="match status" value="1"/>
</dbReference>
<dbReference type="InterPro" id="IPR025997">
    <property type="entry name" value="SBP_2_dom"/>
</dbReference>
<dbReference type="SUPFAM" id="SSF47413">
    <property type="entry name" value="lambda repressor-like DNA-binding domains"/>
    <property type="match status" value="1"/>
</dbReference>
<dbReference type="GO" id="GO:0000976">
    <property type="term" value="F:transcription cis-regulatory region binding"/>
    <property type="evidence" value="ECO:0007669"/>
    <property type="project" value="TreeGrafter"/>
</dbReference>
<evidence type="ECO:0000259" key="4">
    <source>
        <dbReference type="PROSITE" id="PS50932"/>
    </source>
</evidence>
<dbReference type="InterPro" id="IPR010982">
    <property type="entry name" value="Lambda_DNA-bd_dom_sf"/>
</dbReference>
<dbReference type="PANTHER" id="PTHR30146">
    <property type="entry name" value="LACI-RELATED TRANSCRIPTIONAL REPRESSOR"/>
    <property type="match status" value="1"/>
</dbReference>
<reference evidence="5" key="1">
    <citation type="journal article" date="2014" name="Int. J. Syst. Evol. Microbiol.">
        <title>Complete genome sequence of Corynebacterium casei LMG S-19264T (=DSM 44701T), isolated from a smear-ripened cheese.</title>
        <authorList>
            <consortium name="US DOE Joint Genome Institute (JGI-PGF)"/>
            <person name="Walter F."/>
            <person name="Albersmeier A."/>
            <person name="Kalinowski J."/>
            <person name="Ruckert C."/>
        </authorList>
    </citation>
    <scope>NUCLEOTIDE SEQUENCE</scope>
    <source>
        <strain evidence="5">NBRC 108769</strain>
    </source>
</reference>
<keyword evidence="1" id="KW-0805">Transcription regulation</keyword>
<feature type="domain" description="HTH lacI-type" evidence="4">
    <location>
        <begin position="5"/>
        <end position="59"/>
    </location>
</feature>
<dbReference type="PROSITE" id="PS00356">
    <property type="entry name" value="HTH_LACI_1"/>
    <property type="match status" value="1"/>
</dbReference>
<dbReference type="Gene3D" id="1.10.260.40">
    <property type="entry name" value="lambda repressor-like DNA-binding domains"/>
    <property type="match status" value="1"/>
</dbReference>
<dbReference type="CDD" id="cd01392">
    <property type="entry name" value="HTH_LacI"/>
    <property type="match status" value="1"/>
</dbReference>
<dbReference type="SUPFAM" id="SSF53822">
    <property type="entry name" value="Periplasmic binding protein-like I"/>
    <property type="match status" value="1"/>
</dbReference>
<dbReference type="EMBL" id="BSOH01000001">
    <property type="protein sequence ID" value="GLR15855.1"/>
    <property type="molecule type" value="Genomic_DNA"/>
</dbReference>
<evidence type="ECO:0000256" key="3">
    <source>
        <dbReference type="ARBA" id="ARBA00023163"/>
    </source>
</evidence>
<dbReference type="RefSeq" id="WP_235294566.1">
    <property type="nucleotide sequence ID" value="NZ_BSOH01000001.1"/>
</dbReference>
<keyword evidence="3" id="KW-0804">Transcription</keyword>